<keyword evidence="3" id="KW-1185">Reference proteome</keyword>
<name>A0A8J5ZRT1_9ROSI</name>
<dbReference type="EMBL" id="JAHUZN010000001">
    <property type="protein sequence ID" value="KAG8503470.1"/>
    <property type="molecule type" value="Genomic_DNA"/>
</dbReference>
<evidence type="ECO:0000313" key="3">
    <source>
        <dbReference type="Proteomes" id="UP000701853"/>
    </source>
</evidence>
<dbReference type="Pfam" id="PF00078">
    <property type="entry name" value="RVT_1"/>
    <property type="match status" value="1"/>
</dbReference>
<gene>
    <name evidence="2" type="ORF">CXB51_001436</name>
</gene>
<evidence type="ECO:0000313" key="2">
    <source>
        <dbReference type="EMBL" id="KAG8503470.1"/>
    </source>
</evidence>
<dbReference type="AlphaFoldDB" id="A0A8J5ZRT1"/>
<accession>A0A8J5ZRT1</accession>
<dbReference type="InterPro" id="IPR000477">
    <property type="entry name" value="RT_dom"/>
</dbReference>
<reference evidence="2 3" key="1">
    <citation type="journal article" date="2021" name="bioRxiv">
        <title>The Gossypium anomalum genome as a resource for cotton improvement and evolutionary analysis of hybrid incompatibility.</title>
        <authorList>
            <person name="Grover C.E."/>
            <person name="Yuan D."/>
            <person name="Arick M.A."/>
            <person name="Miller E.R."/>
            <person name="Hu G."/>
            <person name="Peterson D.G."/>
            <person name="Wendel J.F."/>
            <person name="Udall J.A."/>
        </authorList>
    </citation>
    <scope>NUCLEOTIDE SEQUENCE [LARGE SCALE GENOMIC DNA]</scope>
    <source>
        <strain evidence="2">JFW-Udall</strain>
        <tissue evidence="2">Leaf</tissue>
    </source>
</reference>
<protein>
    <recommendedName>
        <fullName evidence="1">Reverse transcriptase domain-containing protein</fullName>
    </recommendedName>
</protein>
<proteinExistence type="predicted"/>
<dbReference type="Proteomes" id="UP000701853">
    <property type="component" value="Chromosome 1"/>
</dbReference>
<feature type="domain" description="Reverse transcriptase" evidence="1">
    <location>
        <begin position="17"/>
        <end position="112"/>
    </location>
</feature>
<evidence type="ECO:0000259" key="1">
    <source>
        <dbReference type="Pfam" id="PF00078"/>
    </source>
</evidence>
<dbReference type="OrthoDB" id="1001947at2759"/>
<sequence>MGYVTSGVFLFQGKFPAYSCDETRALISVVSNDEVLWNGTLTDAFQLSRGTRQGDSLSPYLFVLCMERLEHLIEEATVNGSWKPLFLSRRRSALSHFFFANDLMLFCEASSDQAIVEDCCRPLDSGGLGLRKLCDQNKIFLMKLGYHLLVNTESLWVWILRKKYNVQGALPNSISRRNCSFIWKSLSPVWPEVVGNVFWLIGDGRMMNFWNDVWDRDRLTNLVPHLLFNRSQRSYPLTLYGKIAWLGNGWKDGFLSSATYKNLFSQVSDGVAI</sequence>
<organism evidence="2 3">
    <name type="scientific">Gossypium anomalum</name>
    <dbReference type="NCBI Taxonomy" id="47600"/>
    <lineage>
        <taxon>Eukaryota</taxon>
        <taxon>Viridiplantae</taxon>
        <taxon>Streptophyta</taxon>
        <taxon>Embryophyta</taxon>
        <taxon>Tracheophyta</taxon>
        <taxon>Spermatophyta</taxon>
        <taxon>Magnoliopsida</taxon>
        <taxon>eudicotyledons</taxon>
        <taxon>Gunneridae</taxon>
        <taxon>Pentapetalae</taxon>
        <taxon>rosids</taxon>
        <taxon>malvids</taxon>
        <taxon>Malvales</taxon>
        <taxon>Malvaceae</taxon>
        <taxon>Malvoideae</taxon>
        <taxon>Gossypium</taxon>
    </lineage>
</organism>
<comment type="caution">
    <text evidence="2">The sequence shown here is derived from an EMBL/GenBank/DDBJ whole genome shotgun (WGS) entry which is preliminary data.</text>
</comment>